<feature type="compositionally biased region" description="Acidic residues" evidence="1">
    <location>
        <begin position="211"/>
        <end position="224"/>
    </location>
</feature>
<accession>A0A078AGM4</accession>
<reference evidence="2 3" key="1">
    <citation type="submission" date="2014-06" db="EMBL/GenBank/DDBJ databases">
        <authorList>
            <person name="Swart Estienne"/>
        </authorList>
    </citation>
    <scope>NUCLEOTIDE SEQUENCE [LARGE SCALE GENOMIC DNA]</scope>
    <source>
        <strain evidence="2 3">130c</strain>
    </source>
</reference>
<feature type="compositionally biased region" description="Polar residues" evidence="1">
    <location>
        <begin position="231"/>
        <end position="240"/>
    </location>
</feature>
<feature type="compositionally biased region" description="Basic and acidic residues" evidence="1">
    <location>
        <begin position="86"/>
        <end position="118"/>
    </location>
</feature>
<dbReference type="Proteomes" id="UP000039865">
    <property type="component" value="Unassembled WGS sequence"/>
</dbReference>
<name>A0A078AGM4_STYLE</name>
<keyword evidence="3" id="KW-1185">Reference proteome</keyword>
<dbReference type="InParanoid" id="A0A078AGM4"/>
<evidence type="ECO:0000313" key="2">
    <source>
        <dbReference type="EMBL" id="CDW81430.1"/>
    </source>
</evidence>
<feature type="region of interest" description="Disordered" evidence="1">
    <location>
        <begin position="84"/>
        <end position="240"/>
    </location>
</feature>
<protein>
    <submittedName>
        <fullName evidence="2">Uncharacterized protein</fullName>
    </submittedName>
</protein>
<organism evidence="2 3">
    <name type="scientific">Stylonychia lemnae</name>
    <name type="common">Ciliate</name>
    <dbReference type="NCBI Taxonomy" id="5949"/>
    <lineage>
        <taxon>Eukaryota</taxon>
        <taxon>Sar</taxon>
        <taxon>Alveolata</taxon>
        <taxon>Ciliophora</taxon>
        <taxon>Intramacronucleata</taxon>
        <taxon>Spirotrichea</taxon>
        <taxon>Stichotrichia</taxon>
        <taxon>Sporadotrichida</taxon>
        <taxon>Oxytrichidae</taxon>
        <taxon>Stylonychinae</taxon>
        <taxon>Stylonychia</taxon>
    </lineage>
</organism>
<dbReference type="EMBL" id="CCKQ01009925">
    <property type="protein sequence ID" value="CDW81430.1"/>
    <property type="molecule type" value="Genomic_DNA"/>
</dbReference>
<proteinExistence type="predicted"/>
<gene>
    <name evidence="2" type="primary">Contig19698.g20890</name>
    <name evidence="2" type="ORF">STYLEM_10446</name>
</gene>
<feature type="compositionally biased region" description="Basic and acidic residues" evidence="1">
    <location>
        <begin position="153"/>
        <end position="185"/>
    </location>
</feature>
<evidence type="ECO:0000313" key="3">
    <source>
        <dbReference type="Proteomes" id="UP000039865"/>
    </source>
</evidence>
<dbReference type="AlphaFoldDB" id="A0A078AGM4"/>
<evidence type="ECO:0000256" key="1">
    <source>
        <dbReference type="SAM" id="MobiDB-lite"/>
    </source>
</evidence>
<sequence>MLVLYCFLMMVLLPFCLYLLIVLCIRVCSDEKHKLTLRETLADAFCCKRETICCCKCEEEEIQEKKENKEKEEEWPEYIAKNFDQQGKDIEKLPENNQTIKDHESKAGDEKLKEDGPKDQSNQQLNQIKLPEIDKKKGILKTPSFDSLEEIDQPQHDDSVKREEQKGLQSKEDKKQTEIKSEGENVKSASKTSSKENGFHNMNKKLHDSSPDVEEDMDDGEDFDQIAKVIDNSTSLRKKP</sequence>